<protein>
    <recommendedName>
        <fullName evidence="1">RdRp catalytic domain-containing protein</fullName>
    </recommendedName>
</protein>
<feature type="domain" description="RdRp catalytic" evidence="1">
    <location>
        <begin position="1"/>
        <end position="62"/>
    </location>
</feature>
<evidence type="ECO:0000313" key="3">
    <source>
        <dbReference type="Proteomes" id="UP000266673"/>
    </source>
</evidence>
<name>A0A397TUZ6_9GLOM</name>
<proteinExistence type="predicted"/>
<dbReference type="Proteomes" id="UP000266673">
    <property type="component" value="Unassembled WGS sequence"/>
</dbReference>
<evidence type="ECO:0000313" key="2">
    <source>
        <dbReference type="EMBL" id="RIB01634.1"/>
    </source>
</evidence>
<dbReference type="GO" id="GO:0003968">
    <property type="term" value="F:RNA-directed RNA polymerase activity"/>
    <property type="evidence" value="ECO:0007669"/>
    <property type="project" value="InterPro"/>
</dbReference>
<reference evidence="2 3" key="1">
    <citation type="submission" date="2018-06" db="EMBL/GenBank/DDBJ databases">
        <title>Comparative genomics reveals the genomic features of Rhizophagus irregularis, R. cerebriforme, R. diaphanum and Gigaspora rosea, and their symbiotic lifestyle signature.</title>
        <authorList>
            <person name="Morin E."/>
            <person name="San Clemente H."/>
            <person name="Chen E.C.H."/>
            <person name="De La Providencia I."/>
            <person name="Hainaut M."/>
            <person name="Kuo A."/>
            <person name="Kohler A."/>
            <person name="Murat C."/>
            <person name="Tang N."/>
            <person name="Roy S."/>
            <person name="Loubradou J."/>
            <person name="Henrissat B."/>
            <person name="Grigoriev I.V."/>
            <person name="Corradi N."/>
            <person name="Roux C."/>
            <person name="Martin F.M."/>
        </authorList>
    </citation>
    <scope>NUCLEOTIDE SEQUENCE [LARGE SCALE GENOMIC DNA]</scope>
    <source>
        <strain evidence="2 3">DAOM 194757</strain>
    </source>
</reference>
<dbReference type="AlphaFoldDB" id="A0A397TUZ6"/>
<dbReference type="InterPro" id="IPR043128">
    <property type="entry name" value="Rev_trsase/Diguanyl_cyclase"/>
</dbReference>
<dbReference type="InterPro" id="IPR007094">
    <property type="entry name" value="RNA-dir_pol_PSvirus"/>
</dbReference>
<sequence>MGHSTGQSTVNPDNTIYCLTLITEAWTSLTGLPAGDFTKYNKITAYGDDNVLSSNCFDERWNPDTICDYFAKKGISLRLEGRSNTMNGVEFLSKLYYDNTVMTEHDTIDKDLLSTTIILDDIENCYEKIRNHPDVLVDFRDLIGINNKVVKEDQEFLDLLVDEFSNIEKIEDYIDKNNKSIIQAIILPFLTPTIKYKYIHRNSINDCS</sequence>
<dbReference type="PROSITE" id="PS50507">
    <property type="entry name" value="RDRP_SSRNA_POS"/>
    <property type="match status" value="1"/>
</dbReference>
<keyword evidence="3" id="KW-1185">Reference proteome</keyword>
<organism evidence="2 3">
    <name type="scientific">Gigaspora rosea</name>
    <dbReference type="NCBI Taxonomy" id="44941"/>
    <lineage>
        <taxon>Eukaryota</taxon>
        <taxon>Fungi</taxon>
        <taxon>Fungi incertae sedis</taxon>
        <taxon>Mucoromycota</taxon>
        <taxon>Glomeromycotina</taxon>
        <taxon>Glomeromycetes</taxon>
        <taxon>Diversisporales</taxon>
        <taxon>Gigasporaceae</taxon>
        <taxon>Gigaspora</taxon>
    </lineage>
</organism>
<dbReference type="SUPFAM" id="SSF56672">
    <property type="entry name" value="DNA/RNA polymerases"/>
    <property type="match status" value="1"/>
</dbReference>
<dbReference type="GO" id="GO:0039694">
    <property type="term" value="P:viral RNA genome replication"/>
    <property type="evidence" value="ECO:0007669"/>
    <property type="project" value="InterPro"/>
</dbReference>
<dbReference type="InterPro" id="IPR043502">
    <property type="entry name" value="DNA/RNA_pol_sf"/>
</dbReference>
<gene>
    <name evidence="2" type="ORF">C2G38_2050714</name>
</gene>
<accession>A0A397TUZ6</accession>
<dbReference type="EMBL" id="QKWP01003017">
    <property type="protein sequence ID" value="RIB01634.1"/>
    <property type="molecule type" value="Genomic_DNA"/>
</dbReference>
<dbReference type="Gene3D" id="3.30.70.270">
    <property type="match status" value="1"/>
</dbReference>
<evidence type="ECO:0000259" key="1">
    <source>
        <dbReference type="PROSITE" id="PS50507"/>
    </source>
</evidence>
<dbReference type="OrthoDB" id="2406569at2759"/>
<comment type="caution">
    <text evidence="2">The sequence shown here is derived from an EMBL/GenBank/DDBJ whole genome shotgun (WGS) entry which is preliminary data.</text>
</comment>